<name>A0A0L0EXY4_9EUKA</name>
<dbReference type="AlphaFoldDB" id="A0A0L0EXY4"/>
<evidence type="ECO:0000313" key="2">
    <source>
        <dbReference type="EMBL" id="KNC69347.1"/>
    </source>
</evidence>
<dbReference type="Proteomes" id="UP000054560">
    <property type="component" value="Unassembled WGS sequence"/>
</dbReference>
<feature type="region of interest" description="Disordered" evidence="1">
    <location>
        <begin position="1"/>
        <end position="51"/>
    </location>
</feature>
<gene>
    <name evidence="2" type="ORF">SARC_18143</name>
</gene>
<organism evidence="2 3">
    <name type="scientific">Sphaeroforma arctica JP610</name>
    <dbReference type="NCBI Taxonomy" id="667725"/>
    <lineage>
        <taxon>Eukaryota</taxon>
        <taxon>Ichthyosporea</taxon>
        <taxon>Ichthyophonida</taxon>
        <taxon>Sphaeroforma</taxon>
    </lineage>
</organism>
<evidence type="ECO:0000256" key="1">
    <source>
        <dbReference type="SAM" id="MobiDB-lite"/>
    </source>
</evidence>
<protein>
    <submittedName>
        <fullName evidence="2">Uncharacterized protein</fullName>
    </submittedName>
</protein>
<dbReference type="GeneID" id="25918647"/>
<feature type="non-terminal residue" evidence="2">
    <location>
        <position position="1"/>
    </location>
</feature>
<evidence type="ECO:0000313" key="3">
    <source>
        <dbReference type="Proteomes" id="UP000054560"/>
    </source>
</evidence>
<dbReference type="EMBL" id="KQ255634">
    <property type="protein sequence ID" value="KNC69347.1"/>
    <property type="molecule type" value="Genomic_DNA"/>
</dbReference>
<dbReference type="RefSeq" id="XP_014143249.1">
    <property type="nucleotide sequence ID" value="XM_014287774.1"/>
</dbReference>
<reference evidence="2 3" key="1">
    <citation type="submission" date="2011-02" db="EMBL/GenBank/DDBJ databases">
        <title>The Genome Sequence of Sphaeroforma arctica JP610.</title>
        <authorList>
            <consortium name="The Broad Institute Genome Sequencing Platform"/>
            <person name="Russ C."/>
            <person name="Cuomo C."/>
            <person name="Young S.K."/>
            <person name="Zeng Q."/>
            <person name="Gargeya S."/>
            <person name="Alvarado L."/>
            <person name="Berlin A."/>
            <person name="Chapman S.B."/>
            <person name="Chen Z."/>
            <person name="Freedman E."/>
            <person name="Gellesch M."/>
            <person name="Goldberg J."/>
            <person name="Griggs A."/>
            <person name="Gujja S."/>
            <person name="Heilman E."/>
            <person name="Heiman D."/>
            <person name="Howarth C."/>
            <person name="Mehta T."/>
            <person name="Neiman D."/>
            <person name="Pearson M."/>
            <person name="Roberts A."/>
            <person name="Saif S."/>
            <person name="Shea T."/>
            <person name="Shenoy N."/>
            <person name="Sisk P."/>
            <person name="Stolte C."/>
            <person name="Sykes S."/>
            <person name="White J."/>
            <person name="Yandava C."/>
            <person name="Burger G."/>
            <person name="Gray M.W."/>
            <person name="Holland P.W.H."/>
            <person name="King N."/>
            <person name="Lang F.B.F."/>
            <person name="Roger A.J."/>
            <person name="Ruiz-Trillo I."/>
            <person name="Haas B."/>
            <person name="Nusbaum C."/>
            <person name="Birren B."/>
        </authorList>
    </citation>
    <scope>NUCLEOTIDE SEQUENCE [LARGE SCALE GENOMIC DNA]</scope>
    <source>
        <strain evidence="2 3">JP610</strain>
    </source>
</reference>
<proteinExistence type="predicted"/>
<feature type="compositionally biased region" description="Polar residues" evidence="1">
    <location>
        <begin position="1"/>
        <end position="16"/>
    </location>
</feature>
<accession>A0A0L0EXY4</accession>
<keyword evidence="3" id="KW-1185">Reference proteome</keyword>
<sequence length="80" mass="8726">ERPESYTSITGGTTNSKVRDLSQSECDDSDDVDRSDGNGNGSSNALTIPRVKISFTNQPHERMKKFSPRYGRSVGSGWGT</sequence>